<evidence type="ECO:0000259" key="19">
    <source>
        <dbReference type="Pfam" id="PF07715"/>
    </source>
</evidence>
<dbReference type="Pfam" id="PF00593">
    <property type="entry name" value="TonB_dep_Rec_b-barrel"/>
    <property type="match status" value="1"/>
</dbReference>
<dbReference type="EMBL" id="VPFD01000020">
    <property type="protein sequence ID" value="TXF97994.1"/>
    <property type="molecule type" value="Genomic_DNA"/>
</dbReference>
<keyword evidence="12 20" id="KW-0675">Receptor</keyword>
<dbReference type="InterPro" id="IPR000531">
    <property type="entry name" value="Beta-barrel_TonB"/>
</dbReference>
<keyword evidence="9" id="KW-0406">Ion transport</keyword>
<dbReference type="InterPro" id="IPR012910">
    <property type="entry name" value="Plug_dom"/>
</dbReference>
<dbReference type="PANTHER" id="PTHR32552">
    <property type="entry name" value="FERRICHROME IRON RECEPTOR-RELATED"/>
    <property type="match status" value="1"/>
</dbReference>
<evidence type="ECO:0000256" key="6">
    <source>
        <dbReference type="ARBA" id="ARBA00022692"/>
    </source>
</evidence>
<evidence type="ECO:0000256" key="7">
    <source>
        <dbReference type="ARBA" id="ARBA00022729"/>
    </source>
</evidence>
<feature type="short sequence motif" description="TonB C-terminal box" evidence="15">
    <location>
        <begin position="714"/>
        <end position="731"/>
    </location>
</feature>
<dbReference type="GO" id="GO:0015344">
    <property type="term" value="F:siderophore uptake transmembrane transporter activity"/>
    <property type="evidence" value="ECO:0007669"/>
    <property type="project" value="TreeGrafter"/>
</dbReference>
<dbReference type="Gene3D" id="2.170.130.10">
    <property type="entry name" value="TonB-dependent receptor, plug domain"/>
    <property type="match status" value="1"/>
</dbReference>
<feature type="signal peptide" evidence="17">
    <location>
        <begin position="1"/>
        <end position="29"/>
    </location>
</feature>
<evidence type="ECO:0000256" key="15">
    <source>
        <dbReference type="PROSITE-ProRule" id="PRU10144"/>
    </source>
</evidence>
<sequence length="731" mass="78006">MNTLRFTLTPAALAAALLVATTASSTAFAQQAEPKADENIATVVVTASADASAQGLPAAYAGGQVARGGRLGLLGNVDIMDTPFNSTNYTHALIQDQQARSVGDVVQNDPSVRVARGFGNYQELYMIRGFAVGSDDTAYNGLYGLLPRQFVATELMERVEVLRGAHSFINGAAPAGGSIGGSINILPKRAPNQELSEVTVGVETGGQGYGAIDLGRRFGEEGRAGVRVNVAHRNGDTAVDREERELSVYSIGVDYRGRGYRLSADVGAQDHQLTNARPSVDLAAELPMIAAPDSRHNFAQPWTVSNERHTFGTVRAEIDLGENAVAWAAAGLRNGQEFNILAGIDVNAVNGDATMSRFDNIRKDQVRTGEVGVRGELRTGAVKHTLSASASGFHSKSRNAFGMSDFAGFASNLYTPRDVAPPPPDAWPSGGDMNNPLVTGKSILSSLAIADTMSFMDDKVLVNVGLRHQRIKDYGYRNDTGLERDGYEESENTPFAAIVYKLRKDVSVYANYSEGLQRGPEASGVGIVNSGTKFAPYVSRQREAGVKYDSGRYGLTAAVFTTSQPSAYVENNVFGVYGEQRNRGVELSVFGTPVRGLKVLGGLTLLDAEQRITEGGKNQGKDAIGVPQTQLNIGADWDVPGVDGLSVNARTVYTSKQYADGANLQKLPSWTRLDLGATYNTRFMDRDLTLRARVDNVTDKNYWASAGGYPGAGYLVLAAPRSVVVSATVGF</sequence>
<evidence type="ECO:0000256" key="13">
    <source>
        <dbReference type="ARBA" id="ARBA00023237"/>
    </source>
</evidence>
<dbReference type="Proteomes" id="UP000321413">
    <property type="component" value="Unassembled WGS sequence"/>
</dbReference>
<evidence type="ECO:0000313" key="21">
    <source>
        <dbReference type="Proteomes" id="UP000321413"/>
    </source>
</evidence>
<name>A0A5C7G371_9BURK</name>
<evidence type="ECO:0000259" key="18">
    <source>
        <dbReference type="Pfam" id="PF00593"/>
    </source>
</evidence>
<keyword evidence="21" id="KW-1185">Reference proteome</keyword>
<evidence type="ECO:0000256" key="1">
    <source>
        <dbReference type="ARBA" id="ARBA00004571"/>
    </source>
</evidence>
<dbReference type="Pfam" id="PF07715">
    <property type="entry name" value="Plug"/>
    <property type="match status" value="1"/>
</dbReference>
<comment type="caution">
    <text evidence="20">The sequence shown here is derived from an EMBL/GenBank/DDBJ whole genome shotgun (WGS) entry which is preliminary data.</text>
</comment>
<evidence type="ECO:0000256" key="9">
    <source>
        <dbReference type="ARBA" id="ARBA00023065"/>
    </source>
</evidence>
<evidence type="ECO:0000256" key="2">
    <source>
        <dbReference type="ARBA" id="ARBA00009810"/>
    </source>
</evidence>
<comment type="similarity">
    <text evidence="2 14 16">Belongs to the TonB-dependent receptor family.</text>
</comment>
<keyword evidence="13 14" id="KW-0998">Cell outer membrane</keyword>
<evidence type="ECO:0000256" key="10">
    <source>
        <dbReference type="ARBA" id="ARBA00023077"/>
    </source>
</evidence>
<feature type="chain" id="PRO_5022672056" evidence="17">
    <location>
        <begin position="30"/>
        <end position="731"/>
    </location>
</feature>
<feature type="domain" description="TonB-dependent receptor plug" evidence="19">
    <location>
        <begin position="79"/>
        <end position="177"/>
    </location>
</feature>
<keyword evidence="7 17" id="KW-0732">Signal</keyword>
<protein>
    <submittedName>
        <fullName evidence="20">TonB-dependent receptor</fullName>
    </submittedName>
</protein>
<dbReference type="CDD" id="cd01347">
    <property type="entry name" value="ligand_gated_channel"/>
    <property type="match status" value="1"/>
</dbReference>
<evidence type="ECO:0000256" key="4">
    <source>
        <dbReference type="ARBA" id="ARBA00022452"/>
    </source>
</evidence>
<dbReference type="InterPro" id="IPR037066">
    <property type="entry name" value="Plug_dom_sf"/>
</dbReference>
<dbReference type="Gene3D" id="2.40.170.20">
    <property type="entry name" value="TonB-dependent receptor, beta-barrel domain"/>
    <property type="match status" value="1"/>
</dbReference>
<dbReference type="InterPro" id="IPR010105">
    <property type="entry name" value="TonB_sidphr_rcpt"/>
</dbReference>
<keyword evidence="11 14" id="KW-0472">Membrane</keyword>
<gene>
    <name evidence="20" type="ORF">FVD38_17860</name>
</gene>
<evidence type="ECO:0000256" key="5">
    <source>
        <dbReference type="ARBA" id="ARBA00022496"/>
    </source>
</evidence>
<dbReference type="GO" id="GO:0009279">
    <property type="term" value="C:cell outer membrane"/>
    <property type="evidence" value="ECO:0007669"/>
    <property type="project" value="UniProtKB-SubCell"/>
</dbReference>
<keyword evidence="10 16" id="KW-0798">TonB box</keyword>
<accession>A0A5C7G371</accession>
<dbReference type="PROSITE" id="PS52016">
    <property type="entry name" value="TONB_DEPENDENT_REC_3"/>
    <property type="match status" value="1"/>
</dbReference>
<dbReference type="InterPro" id="IPR036942">
    <property type="entry name" value="Beta-barrel_TonB_sf"/>
</dbReference>
<evidence type="ECO:0000256" key="12">
    <source>
        <dbReference type="ARBA" id="ARBA00023170"/>
    </source>
</evidence>
<keyword evidence="3 14" id="KW-0813">Transport</keyword>
<keyword evidence="4 14" id="KW-1134">Transmembrane beta strand</keyword>
<comment type="subcellular location">
    <subcellularLocation>
        <location evidence="1 14">Cell outer membrane</location>
        <topology evidence="1 14">Multi-pass membrane protein</topology>
    </subcellularLocation>
</comment>
<organism evidence="20 21">
    <name type="scientific">Massilia arenae</name>
    <dbReference type="NCBI Taxonomy" id="2603288"/>
    <lineage>
        <taxon>Bacteria</taxon>
        <taxon>Pseudomonadati</taxon>
        <taxon>Pseudomonadota</taxon>
        <taxon>Betaproteobacteria</taxon>
        <taxon>Burkholderiales</taxon>
        <taxon>Oxalobacteraceae</taxon>
        <taxon>Telluria group</taxon>
        <taxon>Massilia</taxon>
    </lineage>
</organism>
<evidence type="ECO:0000313" key="20">
    <source>
        <dbReference type="EMBL" id="TXF97994.1"/>
    </source>
</evidence>
<evidence type="ECO:0000256" key="17">
    <source>
        <dbReference type="SAM" id="SignalP"/>
    </source>
</evidence>
<evidence type="ECO:0000256" key="8">
    <source>
        <dbReference type="ARBA" id="ARBA00023004"/>
    </source>
</evidence>
<dbReference type="InterPro" id="IPR039426">
    <property type="entry name" value="TonB-dep_rcpt-like"/>
</dbReference>
<evidence type="ECO:0000256" key="11">
    <source>
        <dbReference type="ARBA" id="ARBA00023136"/>
    </source>
</evidence>
<dbReference type="NCBIfam" id="TIGR01783">
    <property type="entry name" value="TonB-siderophor"/>
    <property type="match status" value="1"/>
</dbReference>
<dbReference type="GO" id="GO:0038023">
    <property type="term" value="F:signaling receptor activity"/>
    <property type="evidence" value="ECO:0007669"/>
    <property type="project" value="InterPro"/>
</dbReference>
<dbReference type="AlphaFoldDB" id="A0A5C7G371"/>
<dbReference type="GO" id="GO:0015891">
    <property type="term" value="P:siderophore transport"/>
    <property type="evidence" value="ECO:0007669"/>
    <property type="project" value="InterPro"/>
</dbReference>
<keyword evidence="5" id="KW-0410">Iron transport</keyword>
<dbReference type="RefSeq" id="WP_147936068.1">
    <property type="nucleotide sequence ID" value="NZ_VPFD01000020.1"/>
</dbReference>
<dbReference type="PANTHER" id="PTHR32552:SF82">
    <property type="entry name" value="FCUA PROTEIN"/>
    <property type="match status" value="1"/>
</dbReference>
<evidence type="ECO:0000256" key="3">
    <source>
        <dbReference type="ARBA" id="ARBA00022448"/>
    </source>
</evidence>
<feature type="domain" description="TonB-dependent receptor-like beta-barrel" evidence="18">
    <location>
        <begin position="301"/>
        <end position="697"/>
    </location>
</feature>
<dbReference type="PROSITE" id="PS01156">
    <property type="entry name" value="TONB_DEPENDENT_REC_2"/>
    <property type="match status" value="1"/>
</dbReference>
<dbReference type="InterPro" id="IPR010917">
    <property type="entry name" value="TonB_rcpt_CS"/>
</dbReference>
<reference evidence="20 21" key="1">
    <citation type="submission" date="2019-08" db="EMBL/GenBank/DDBJ databases">
        <title>Massilia golmudensis sp. nov., isolated from sand in the Qinghai-Tibetan Plateau.</title>
        <authorList>
            <person name="Zhang B."/>
        </authorList>
    </citation>
    <scope>NUCLEOTIDE SEQUENCE [LARGE SCALE GENOMIC DNA]</scope>
    <source>
        <strain evidence="20 21">GEM5</strain>
    </source>
</reference>
<evidence type="ECO:0000256" key="16">
    <source>
        <dbReference type="RuleBase" id="RU003357"/>
    </source>
</evidence>
<dbReference type="SUPFAM" id="SSF56935">
    <property type="entry name" value="Porins"/>
    <property type="match status" value="1"/>
</dbReference>
<keyword evidence="6 14" id="KW-0812">Transmembrane</keyword>
<keyword evidence="8" id="KW-0408">Iron</keyword>
<proteinExistence type="inferred from homology"/>
<evidence type="ECO:0000256" key="14">
    <source>
        <dbReference type="PROSITE-ProRule" id="PRU01360"/>
    </source>
</evidence>